<dbReference type="AlphaFoldDB" id="A0A0V8QDV9"/>
<reference evidence="1 2" key="1">
    <citation type="submission" date="2015-11" db="EMBL/GenBank/DDBJ databases">
        <title>Butyribacter intestini gen. nov., sp. nov., a butyric acid-producing bacterium of the family Lachnospiraceae isolated from the human faeces.</title>
        <authorList>
            <person name="Zou Y."/>
            <person name="Xue W."/>
            <person name="Luo G."/>
            <person name="Lv M."/>
        </authorList>
    </citation>
    <scope>NUCLEOTIDE SEQUENCE [LARGE SCALE GENOMIC DNA]</scope>
    <source>
        <strain evidence="1 2">ACET-33324</strain>
    </source>
</reference>
<dbReference type="Gene3D" id="1.10.1070.20">
    <property type="match status" value="1"/>
</dbReference>
<name>A0A0V8QDV9_9FIRM</name>
<protein>
    <recommendedName>
        <fullName evidence="3">HipA-like C-terminal domain-containing protein</fullName>
    </recommendedName>
</protein>
<dbReference type="EMBL" id="LNAM01000162">
    <property type="protein sequence ID" value="KSV58763.1"/>
    <property type="molecule type" value="Genomic_DNA"/>
</dbReference>
<keyword evidence="2" id="KW-1185">Reference proteome</keyword>
<comment type="caution">
    <text evidence="1">The sequence shown here is derived from an EMBL/GenBank/DDBJ whole genome shotgun (WGS) entry which is preliminary data.</text>
</comment>
<gene>
    <name evidence="1" type="ORF">ASU35_11915</name>
</gene>
<dbReference type="RefSeq" id="WP_058353033.1">
    <property type="nucleotide sequence ID" value="NZ_CABMMD010000162.1"/>
</dbReference>
<dbReference type="OrthoDB" id="9812605at2"/>
<evidence type="ECO:0000313" key="1">
    <source>
        <dbReference type="EMBL" id="KSV58763.1"/>
    </source>
</evidence>
<dbReference type="Proteomes" id="UP000054874">
    <property type="component" value="Unassembled WGS sequence"/>
</dbReference>
<sequence length="275" mass="31869">MQNLNAFSINEIYPSKESLVKGMHCIMDVSDGARLKCWYKDENDVLFLYKENKINTYGEYTFESLAEILAMRLCDQLGIPCVRIRYSPEAILSQVMLPATELKSFVELSDEMSHSFHLSNLTTFNITTLLNPRTNPYCNRVVQMLLFDALISNSDRHPGNFMYSDSNGFYPLFDNGSSLCCYVRDCQIQDILLDTNRFLAMCTTKSQPVLRDQQKLTHRQLVEILRESYPKQFGNFSKSLGKLKIEELFDGISVSSKRKELISKFLEYRAKWFEV</sequence>
<organism evidence="1 2">
    <name type="scientific">Acetivibrio ethanolgignens</name>
    <dbReference type="NCBI Taxonomy" id="290052"/>
    <lineage>
        <taxon>Bacteria</taxon>
        <taxon>Bacillati</taxon>
        <taxon>Bacillota</taxon>
        <taxon>Clostridia</taxon>
        <taxon>Eubacteriales</taxon>
        <taxon>Oscillospiraceae</taxon>
        <taxon>Acetivibrio</taxon>
    </lineage>
</organism>
<evidence type="ECO:0008006" key="3">
    <source>
        <dbReference type="Google" id="ProtNLM"/>
    </source>
</evidence>
<dbReference type="STRING" id="290052.ASU35_11915"/>
<accession>A0A0V8QDV9</accession>
<proteinExistence type="predicted"/>
<evidence type="ECO:0000313" key="2">
    <source>
        <dbReference type="Proteomes" id="UP000054874"/>
    </source>
</evidence>